<reference evidence="2" key="1">
    <citation type="journal article" date="2014" name="Front. Microbiol.">
        <title>High frequency of phylogenetically diverse reductive dehalogenase-homologous genes in deep subseafloor sedimentary metagenomes.</title>
        <authorList>
            <person name="Kawai M."/>
            <person name="Futagami T."/>
            <person name="Toyoda A."/>
            <person name="Takaki Y."/>
            <person name="Nishi S."/>
            <person name="Hori S."/>
            <person name="Arai W."/>
            <person name="Tsubouchi T."/>
            <person name="Morono Y."/>
            <person name="Uchiyama I."/>
            <person name="Ito T."/>
            <person name="Fujiyama A."/>
            <person name="Inagaki F."/>
            <person name="Takami H."/>
        </authorList>
    </citation>
    <scope>NUCLEOTIDE SEQUENCE</scope>
    <source>
        <strain evidence="2">Expedition CK06-06</strain>
    </source>
</reference>
<protein>
    <submittedName>
        <fullName evidence="2">Uncharacterized protein</fullName>
    </submittedName>
</protein>
<dbReference type="EMBL" id="BARU01037222">
    <property type="protein sequence ID" value="GAH85856.1"/>
    <property type="molecule type" value="Genomic_DNA"/>
</dbReference>
<evidence type="ECO:0000256" key="1">
    <source>
        <dbReference type="SAM" id="MobiDB-lite"/>
    </source>
</evidence>
<comment type="caution">
    <text evidence="2">The sequence shown here is derived from an EMBL/GenBank/DDBJ whole genome shotgun (WGS) entry which is preliminary data.</text>
</comment>
<dbReference type="AlphaFoldDB" id="X1ITT3"/>
<name>X1ITT3_9ZZZZ</name>
<organism evidence="2">
    <name type="scientific">marine sediment metagenome</name>
    <dbReference type="NCBI Taxonomy" id="412755"/>
    <lineage>
        <taxon>unclassified sequences</taxon>
        <taxon>metagenomes</taxon>
        <taxon>ecological metagenomes</taxon>
    </lineage>
</organism>
<feature type="non-terminal residue" evidence="2">
    <location>
        <position position="1"/>
    </location>
</feature>
<feature type="region of interest" description="Disordered" evidence="1">
    <location>
        <begin position="1"/>
        <end position="29"/>
    </location>
</feature>
<evidence type="ECO:0000313" key="2">
    <source>
        <dbReference type="EMBL" id="GAH85856.1"/>
    </source>
</evidence>
<accession>X1ITT3</accession>
<sequence>LSYQGHPARNRSLGNPQLEEEFAPPGTTTSWIIPAKEIVYTAQPQPE</sequence>
<proteinExistence type="predicted"/>
<gene>
    <name evidence="2" type="ORF">S03H2_58039</name>
</gene>